<protein>
    <submittedName>
        <fullName evidence="4">S-layer homology domain-containing protein</fullName>
    </submittedName>
</protein>
<dbReference type="InterPro" id="IPR051465">
    <property type="entry name" value="Cell_Envelope_Struct_Comp"/>
</dbReference>
<keyword evidence="5" id="KW-1185">Reference proteome</keyword>
<keyword evidence="2" id="KW-0732">Signal</keyword>
<dbReference type="Pfam" id="PF05901">
    <property type="entry name" value="Excalibur"/>
    <property type="match status" value="1"/>
</dbReference>
<organism evidence="4 5">
    <name type="scientific">Sporosarcina saromensis</name>
    <dbReference type="NCBI Taxonomy" id="359365"/>
    <lineage>
        <taxon>Bacteria</taxon>
        <taxon>Bacillati</taxon>
        <taxon>Bacillota</taxon>
        <taxon>Bacilli</taxon>
        <taxon>Bacillales</taxon>
        <taxon>Caryophanaceae</taxon>
        <taxon>Sporosarcina</taxon>
    </lineage>
</organism>
<dbReference type="PANTHER" id="PTHR43308">
    <property type="entry name" value="OUTER MEMBRANE PROTEIN ALPHA-RELATED"/>
    <property type="match status" value="1"/>
</dbReference>
<dbReference type="InterPro" id="IPR001119">
    <property type="entry name" value="SLH_dom"/>
</dbReference>
<feature type="domain" description="SLH" evidence="3">
    <location>
        <begin position="26"/>
        <end position="83"/>
    </location>
</feature>
<sequence>MKKFLLSSLLLILVLSGLNFSKGEAASVVFSDVPTSHGFYQEISYLLDKGVVSASKIYGVNERVTRAEVAVMVSKSVGLDGTKRATKFKDVPTDHNASGYINSAVKAGIISGYSDGTFRPDELVDRGQMAIFLARAFNLSVESPTGFKDMSPSVASYSSVKKIIQARITTGFADHTFRPAEKLTKGQISAFLARAMQGGQPTQPTTPAIPKPEPQPDLSSGTYVIPDAPTTFANCTAMRVYYPYGVRLGHPAYAEKHDRDNDGWACEK</sequence>
<evidence type="ECO:0000256" key="1">
    <source>
        <dbReference type="SAM" id="MobiDB-lite"/>
    </source>
</evidence>
<accession>A0ABU4GAD9</accession>
<proteinExistence type="predicted"/>
<dbReference type="SMART" id="SM00894">
    <property type="entry name" value="Excalibur"/>
    <property type="match status" value="1"/>
</dbReference>
<dbReference type="EMBL" id="JAUBDI010000011">
    <property type="protein sequence ID" value="MDW0113968.1"/>
    <property type="molecule type" value="Genomic_DNA"/>
</dbReference>
<evidence type="ECO:0000256" key="2">
    <source>
        <dbReference type="SAM" id="SignalP"/>
    </source>
</evidence>
<reference evidence="4 5" key="1">
    <citation type="submission" date="2023-06" db="EMBL/GenBank/DDBJ databases">
        <title>Sporosarcina sp. nov., isolated from Korean traditional fermented seafood 'Jeotgal'.</title>
        <authorList>
            <person name="Yang A.I."/>
            <person name="Shin N.-R."/>
        </authorList>
    </citation>
    <scope>NUCLEOTIDE SEQUENCE [LARGE SCALE GENOMIC DNA]</scope>
    <source>
        <strain evidence="4 5">KCTC13119</strain>
    </source>
</reference>
<evidence type="ECO:0000313" key="4">
    <source>
        <dbReference type="EMBL" id="MDW0113968.1"/>
    </source>
</evidence>
<dbReference type="Pfam" id="PF00395">
    <property type="entry name" value="SLH"/>
    <property type="match status" value="3"/>
</dbReference>
<dbReference type="Proteomes" id="UP001282284">
    <property type="component" value="Unassembled WGS sequence"/>
</dbReference>
<evidence type="ECO:0000313" key="5">
    <source>
        <dbReference type="Proteomes" id="UP001282284"/>
    </source>
</evidence>
<dbReference type="PANTHER" id="PTHR43308:SF5">
    <property type="entry name" value="S-LAYER PROTEIN _ PEPTIDOGLYCAN ENDO-BETA-N-ACETYLGLUCOSAMINIDASE"/>
    <property type="match status" value="1"/>
</dbReference>
<feature type="domain" description="SLH" evidence="3">
    <location>
        <begin position="84"/>
        <end position="147"/>
    </location>
</feature>
<feature type="chain" id="PRO_5045372030" evidence="2">
    <location>
        <begin position="26"/>
        <end position="268"/>
    </location>
</feature>
<gene>
    <name evidence="4" type="ORF">QT711_12285</name>
</gene>
<dbReference type="RefSeq" id="WP_317944667.1">
    <property type="nucleotide sequence ID" value="NZ_JAUBDI010000011.1"/>
</dbReference>
<feature type="region of interest" description="Disordered" evidence="1">
    <location>
        <begin position="197"/>
        <end position="221"/>
    </location>
</feature>
<name>A0ABU4GAD9_9BACL</name>
<dbReference type="PROSITE" id="PS51272">
    <property type="entry name" value="SLH"/>
    <property type="match status" value="2"/>
</dbReference>
<comment type="caution">
    <text evidence="4">The sequence shown here is derived from an EMBL/GenBank/DDBJ whole genome shotgun (WGS) entry which is preliminary data.</text>
</comment>
<feature type="signal peptide" evidence="2">
    <location>
        <begin position="1"/>
        <end position="25"/>
    </location>
</feature>
<dbReference type="InterPro" id="IPR008613">
    <property type="entry name" value="Excalibur_Ca-bd_domain"/>
</dbReference>
<evidence type="ECO:0000259" key="3">
    <source>
        <dbReference type="PROSITE" id="PS51272"/>
    </source>
</evidence>